<feature type="domain" description="F-box" evidence="1">
    <location>
        <begin position="48"/>
        <end position="109"/>
    </location>
</feature>
<dbReference type="OMA" id="NIACTAR"/>
<dbReference type="PANTHER" id="PTHR38926:SF5">
    <property type="entry name" value="F-BOX AND LEUCINE-RICH REPEAT PROTEIN 6"/>
    <property type="match status" value="1"/>
</dbReference>
<name>A0A1M2VTK6_TRAPU</name>
<organism evidence="2 3">
    <name type="scientific">Trametes pubescens</name>
    <name type="common">White-rot fungus</name>
    <dbReference type="NCBI Taxonomy" id="154538"/>
    <lineage>
        <taxon>Eukaryota</taxon>
        <taxon>Fungi</taxon>
        <taxon>Dikarya</taxon>
        <taxon>Basidiomycota</taxon>
        <taxon>Agaricomycotina</taxon>
        <taxon>Agaricomycetes</taxon>
        <taxon>Polyporales</taxon>
        <taxon>Polyporaceae</taxon>
        <taxon>Trametes</taxon>
    </lineage>
</organism>
<reference evidence="2 3" key="1">
    <citation type="submission" date="2016-10" db="EMBL/GenBank/DDBJ databases">
        <title>Genome sequence of the basidiomycete white-rot fungus Trametes pubescens.</title>
        <authorList>
            <person name="Makela M.R."/>
            <person name="Granchi Z."/>
            <person name="Peng M."/>
            <person name="De Vries R.P."/>
            <person name="Grigoriev I."/>
            <person name="Riley R."/>
            <person name="Hilden K."/>
        </authorList>
    </citation>
    <scope>NUCLEOTIDE SEQUENCE [LARGE SCALE GENOMIC DNA]</scope>
    <source>
        <strain evidence="2 3">FBCC735</strain>
    </source>
</reference>
<sequence length="601" mass="68498">MSIQRLHTFQGDQAVRDHARSALQAQIQTHENAIVELKSRINGMAFTARLPPEILSDIFTLVAVDYYQARRWHHFGSTHAYKWITLTHVCRAWREIALNTPRLWSHIVLTQPNVAKQVLARSKKAPLWLSASLTHTDDQRAETLEVLMKESSRLKELHLTGPAHTVQALSAKWRTSADLLETINISSDFRQFDPASLLPAPPLSSQIFSGQTPKLRHLQIHRIAVDWSNPLFCNTLRTLIIHAVYDNAPSPGEFSQLLDALEAMPLLETLRLNESIPRMPDDATQLSRNVQRTISLPHLRCIELFSDAIDSANLLRHISAPPELRLTVNGRTERGVADLVRIFGECLGRSTPLCTARLAPMYSSQVYVKLWRSYVDSSDSGNIGPPSDAELSLDAYPHSRALQALVQLSTFFAQIYRFEVQLEAHRNWDWKMIFERMPEVRVLSVTGHGDLSFLPALATLRDNGDANPKLPLQHLHTLELNGVRFGCAHSDHQSHFLEELLDWLIMRCNYGVPVLRLVLRACINVESDAVDRLREVVPDVEWDERECFEEEGYLEIFDPAIEAWPGEQLFYAPEGPDDLEDLYHHNDYPYGMDFFMIPFGH</sequence>
<protein>
    <recommendedName>
        <fullName evidence="1">F-box domain-containing protein</fullName>
    </recommendedName>
</protein>
<dbReference type="Proteomes" id="UP000184267">
    <property type="component" value="Unassembled WGS sequence"/>
</dbReference>
<dbReference type="Gene3D" id="3.80.10.10">
    <property type="entry name" value="Ribonuclease Inhibitor"/>
    <property type="match status" value="1"/>
</dbReference>
<dbReference type="Pfam" id="PF12937">
    <property type="entry name" value="F-box-like"/>
    <property type="match status" value="1"/>
</dbReference>
<gene>
    <name evidence="2" type="ORF">TRAPUB_12582</name>
</gene>
<evidence type="ECO:0000313" key="3">
    <source>
        <dbReference type="Proteomes" id="UP000184267"/>
    </source>
</evidence>
<proteinExistence type="predicted"/>
<dbReference type="AlphaFoldDB" id="A0A1M2VTK6"/>
<evidence type="ECO:0000259" key="1">
    <source>
        <dbReference type="Pfam" id="PF12937"/>
    </source>
</evidence>
<dbReference type="EMBL" id="MNAD01000712">
    <property type="protein sequence ID" value="OJT10898.1"/>
    <property type="molecule type" value="Genomic_DNA"/>
</dbReference>
<dbReference type="Gene3D" id="1.20.1280.50">
    <property type="match status" value="1"/>
</dbReference>
<dbReference type="InterPro" id="IPR001810">
    <property type="entry name" value="F-box_dom"/>
</dbReference>
<dbReference type="OrthoDB" id="3264373at2759"/>
<keyword evidence="3" id="KW-1185">Reference proteome</keyword>
<comment type="caution">
    <text evidence="2">The sequence shown here is derived from an EMBL/GenBank/DDBJ whole genome shotgun (WGS) entry which is preliminary data.</text>
</comment>
<dbReference type="STRING" id="154538.A0A1M2VTK6"/>
<dbReference type="InterPro" id="IPR032675">
    <property type="entry name" value="LRR_dom_sf"/>
</dbReference>
<accession>A0A1M2VTK6</accession>
<dbReference type="PANTHER" id="PTHR38926">
    <property type="entry name" value="F-BOX DOMAIN CONTAINING PROTEIN, EXPRESSED"/>
    <property type="match status" value="1"/>
</dbReference>
<evidence type="ECO:0000313" key="2">
    <source>
        <dbReference type="EMBL" id="OJT10898.1"/>
    </source>
</evidence>